<dbReference type="Proteomes" id="UP001162098">
    <property type="component" value="Segment"/>
</dbReference>
<protein>
    <submittedName>
        <fullName evidence="2">Uncharacterized protein</fullName>
    </submittedName>
</protein>
<dbReference type="SUPFAM" id="SSF75011">
    <property type="entry name" value="3-carboxy-cis,cis-mucoante lactonizing enzyme"/>
    <property type="match status" value="1"/>
</dbReference>
<dbReference type="PANTHER" id="PTHR36220:SF1">
    <property type="entry name" value="GAMMA TUBULIN COMPLEX COMPONENT C-TERMINAL DOMAIN-CONTAINING PROTEIN"/>
    <property type="match status" value="1"/>
</dbReference>
<keyword evidence="1" id="KW-0812">Transmembrane</keyword>
<reference evidence="2 3" key="1">
    <citation type="submission" date="2020-09" db="EMBL/GenBank/DDBJ databases">
        <authorList>
            <person name="Zhang R."/>
            <person name="Garcia K."/>
            <person name="Ogata H."/>
        </authorList>
    </citation>
    <scope>NUCLEOTIDE SEQUENCE [LARGE SCALE GENOMIC DNA]</scope>
    <source>
        <strain evidence="3">stheno</strain>
    </source>
</reference>
<name>A0A7S7YEU1_9VIRU</name>
<keyword evidence="1" id="KW-1133">Transmembrane helix</keyword>
<dbReference type="PANTHER" id="PTHR36220">
    <property type="entry name" value="UNNAMED PRODUCT"/>
    <property type="match status" value="1"/>
</dbReference>
<evidence type="ECO:0000313" key="3">
    <source>
        <dbReference type="Proteomes" id="UP001162098"/>
    </source>
</evidence>
<keyword evidence="1" id="KW-0472">Membrane</keyword>
<feature type="transmembrane region" description="Helical" evidence="1">
    <location>
        <begin position="181"/>
        <end position="199"/>
    </location>
</feature>
<dbReference type="Gene3D" id="2.130.10.130">
    <property type="entry name" value="Integrin alpha, N-terminal"/>
    <property type="match status" value="1"/>
</dbReference>
<dbReference type="KEGG" id="vg:80543689"/>
<keyword evidence="3" id="KW-1185">Reference proteome</keyword>
<evidence type="ECO:0000313" key="2">
    <source>
        <dbReference type="EMBL" id="QPB44493.1"/>
    </source>
</evidence>
<evidence type="ECO:0000256" key="1">
    <source>
        <dbReference type="SAM" id="Phobius"/>
    </source>
</evidence>
<accession>A0A7S7YEU1</accession>
<proteinExistence type="predicted"/>
<organism evidence="2 3">
    <name type="scientific">Medusavirus stheno T3</name>
    <dbReference type="NCBI Taxonomy" id="3069717"/>
    <lineage>
        <taxon>Viruses</taxon>
        <taxon>Varidnaviria</taxon>
        <taxon>Bamfordvirae</taxon>
        <taxon>Nucleocytoviricota</taxon>
        <taxon>Megaviricetes</taxon>
        <taxon>Mamonoviridae</taxon>
        <taxon>Medusavirus</taxon>
        <taxon>Medusavirus sthenus</taxon>
    </lineage>
</organism>
<feature type="transmembrane region" description="Helical" evidence="1">
    <location>
        <begin position="211"/>
        <end position="239"/>
    </location>
</feature>
<sequence length="735" mass="78111">MYLNPVYTIDNQVRVESLGSDAQPDDFRLVAVDSQGVPITDDEITRARIAEAIRGRNEPIFCVWTQPPLNMKGSDGAGLSTLLTGWTTAKADDSEYPREARRTEFFQREQSGLNPLTGTWTVPKNGNYRIDCFVSTMTRKPGGSANGLGFLPTDALWSLQGAAFAAEAWILYETFLTYGDIVLGVAIPTFATYPMVALLNTLGVAFDLTGVLAAVGILFHVIAAIAVIAEILVVTSWILSFIGVTPPDDPGRIGAFIVVNNIMTAGNFRNNCLVGSVDPNGIYDEKHLSTDMRLNAGDKVQFYLGHTGTDGIDGLSARWSVTQTYDFGEERNDSPSAEFNVVPSNQPPFAFQQSPVPTELNGTTSYYGTATAITGDGVYSAVSAPGHDAVYVYKQRQGVWWPHQVITKPATSPGSTFGASLAFSRADYTLVVGNPAADQVLVYRRDGSDFALVETIVPEGNTGAASFGASVAVSSDGSHIACGAPGDDGGRGSLWVFRETADNRGYWDRVLGPVAHADASSGDGCAFGTSVDIAADGALVVASGPGLGRVCAWSATENEMQWTSLGPNITPRDAVSAGYGAALAIDATGHNLFVIDRRADNVGVYHFSRSYYYGTYGDPIRFFPASDFERDPAAEWSITPSAQFGGSVVASDDGYGFMVSDPGTSTVFSMVKGRRSLETTKVDWVAWLPLTAAPFETGHPSDAGRLGSLAASGKLYNVVLGGRLNNSNVGGAWMA</sequence>
<dbReference type="EMBL" id="MW018138">
    <property type="protein sequence ID" value="QPB44493.1"/>
    <property type="molecule type" value="Genomic_DNA"/>
</dbReference>
<dbReference type="InterPro" id="IPR028994">
    <property type="entry name" value="Integrin_alpha_N"/>
</dbReference>